<dbReference type="PANTHER" id="PTHR24321:SF8">
    <property type="entry name" value="ESTRADIOL 17-BETA-DEHYDROGENASE 8-RELATED"/>
    <property type="match status" value="1"/>
</dbReference>
<evidence type="ECO:0000256" key="3">
    <source>
        <dbReference type="ARBA" id="ARBA00023002"/>
    </source>
</evidence>
<dbReference type="GO" id="GO:0016491">
    <property type="term" value="F:oxidoreductase activity"/>
    <property type="evidence" value="ECO:0007669"/>
    <property type="project" value="UniProtKB-KW"/>
</dbReference>
<keyword evidence="2" id="KW-0521">NADP</keyword>
<sequence>MSESLAGKIVFITGAASGIGKATALKLAKLGANLILTDVVEIEYEVAFPESAQQSDLSPIITAELDVSNEAQCQLVVKEVVQYYGRIDHVFNCAGINPTAYSILELPDGYFDKLWSVNVKGTYNVTKAALPHMKEHAGCSFVNVSSIMGQRPAARVAAYCATKYAVMGFSKSMALELGPKGIRVNIVAPGFIDTPTNNSVVAGPDAVKESEASVSLGRMGTAEEVADVVAFLMSKEARYMNGSEVSINGGLKY</sequence>
<keyword evidence="5" id="KW-1185">Reference proteome</keyword>
<comment type="caution">
    <text evidence="4">The sequence shown here is derived from an EMBL/GenBank/DDBJ whole genome shotgun (WGS) entry which is preliminary data.</text>
</comment>
<evidence type="ECO:0000313" key="5">
    <source>
        <dbReference type="Proteomes" id="UP001309876"/>
    </source>
</evidence>
<proteinExistence type="inferred from homology"/>
<keyword evidence="3" id="KW-0560">Oxidoreductase</keyword>
<dbReference type="NCBIfam" id="NF005559">
    <property type="entry name" value="PRK07231.1"/>
    <property type="match status" value="1"/>
</dbReference>
<protein>
    <recommendedName>
        <fullName evidence="6">NAD(P)-binding protein</fullName>
    </recommendedName>
</protein>
<evidence type="ECO:0000256" key="1">
    <source>
        <dbReference type="ARBA" id="ARBA00006484"/>
    </source>
</evidence>
<dbReference type="PRINTS" id="PR00080">
    <property type="entry name" value="SDRFAMILY"/>
</dbReference>
<dbReference type="SUPFAM" id="SSF51735">
    <property type="entry name" value="NAD(P)-binding Rossmann-fold domains"/>
    <property type="match status" value="1"/>
</dbReference>
<dbReference type="Gene3D" id="3.40.50.720">
    <property type="entry name" value="NAD(P)-binding Rossmann-like Domain"/>
    <property type="match status" value="1"/>
</dbReference>
<dbReference type="PROSITE" id="PS00061">
    <property type="entry name" value="ADH_SHORT"/>
    <property type="match status" value="1"/>
</dbReference>
<name>A0AAN7T364_9EURO</name>
<dbReference type="Proteomes" id="UP001309876">
    <property type="component" value="Unassembled WGS sequence"/>
</dbReference>
<evidence type="ECO:0008006" key="6">
    <source>
        <dbReference type="Google" id="ProtNLM"/>
    </source>
</evidence>
<reference evidence="4 5" key="1">
    <citation type="submission" date="2023-08" db="EMBL/GenBank/DDBJ databases">
        <title>Black Yeasts Isolated from many extreme environments.</title>
        <authorList>
            <person name="Coleine C."/>
            <person name="Stajich J.E."/>
            <person name="Selbmann L."/>
        </authorList>
    </citation>
    <scope>NUCLEOTIDE SEQUENCE [LARGE SCALE GENOMIC DNA]</scope>
    <source>
        <strain evidence="4 5">CCFEE 5910</strain>
    </source>
</reference>
<dbReference type="FunFam" id="3.40.50.720:FF:000084">
    <property type="entry name" value="Short-chain dehydrogenase reductase"/>
    <property type="match status" value="1"/>
</dbReference>
<dbReference type="EMBL" id="JAVRRJ010000002">
    <property type="protein sequence ID" value="KAK5088626.1"/>
    <property type="molecule type" value="Genomic_DNA"/>
</dbReference>
<dbReference type="PRINTS" id="PR00081">
    <property type="entry name" value="GDHRDH"/>
</dbReference>
<dbReference type="InterPro" id="IPR002347">
    <property type="entry name" value="SDR_fam"/>
</dbReference>
<evidence type="ECO:0000313" key="4">
    <source>
        <dbReference type="EMBL" id="KAK5088626.1"/>
    </source>
</evidence>
<dbReference type="InterPro" id="IPR020904">
    <property type="entry name" value="Sc_DH/Rdtase_CS"/>
</dbReference>
<evidence type="ECO:0000256" key="2">
    <source>
        <dbReference type="ARBA" id="ARBA00022857"/>
    </source>
</evidence>
<dbReference type="PANTHER" id="PTHR24321">
    <property type="entry name" value="DEHYDROGENASES, SHORT CHAIN"/>
    <property type="match status" value="1"/>
</dbReference>
<dbReference type="Pfam" id="PF13561">
    <property type="entry name" value="adh_short_C2"/>
    <property type="match status" value="1"/>
</dbReference>
<dbReference type="InterPro" id="IPR036291">
    <property type="entry name" value="NAD(P)-bd_dom_sf"/>
</dbReference>
<gene>
    <name evidence="4" type="ORF">LTR05_002846</name>
</gene>
<dbReference type="AlphaFoldDB" id="A0AAN7T364"/>
<organism evidence="4 5">
    <name type="scientific">Lithohypha guttulata</name>
    <dbReference type="NCBI Taxonomy" id="1690604"/>
    <lineage>
        <taxon>Eukaryota</taxon>
        <taxon>Fungi</taxon>
        <taxon>Dikarya</taxon>
        <taxon>Ascomycota</taxon>
        <taxon>Pezizomycotina</taxon>
        <taxon>Eurotiomycetes</taxon>
        <taxon>Chaetothyriomycetidae</taxon>
        <taxon>Chaetothyriales</taxon>
        <taxon>Trichomeriaceae</taxon>
        <taxon>Lithohypha</taxon>
    </lineage>
</organism>
<dbReference type="CDD" id="cd05233">
    <property type="entry name" value="SDR_c"/>
    <property type="match status" value="1"/>
</dbReference>
<comment type="similarity">
    <text evidence="1">Belongs to the short-chain dehydrogenases/reductases (SDR) family.</text>
</comment>
<accession>A0AAN7T364</accession>